<dbReference type="EMBL" id="UINC01107531">
    <property type="protein sequence ID" value="SVC72981.1"/>
    <property type="molecule type" value="Genomic_DNA"/>
</dbReference>
<accession>A0A382PLZ9</accession>
<proteinExistence type="predicted"/>
<feature type="non-terminal residue" evidence="1">
    <location>
        <position position="1"/>
    </location>
</feature>
<protein>
    <submittedName>
        <fullName evidence="1">Uncharacterized protein</fullName>
    </submittedName>
</protein>
<name>A0A382PLZ9_9ZZZZ</name>
<reference evidence="1" key="1">
    <citation type="submission" date="2018-05" db="EMBL/GenBank/DDBJ databases">
        <authorList>
            <person name="Lanie J.A."/>
            <person name="Ng W.-L."/>
            <person name="Kazmierczak K.M."/>
            <person name="Andrzejewski T.M."/>
            <person name="Davidsen T.M."/>
            <person name="Wayne K.J."/>
            <person name="Tettelin H."/>
            <person name="Glass J.I."/>
            <person name="Rusch D."/>
            <person name="Podicherti R."/>
            <person name="Tsui H.-C.T."/>
            <person name="Winkler M.E."/>
        </authorList>
    </citation>
    <scope>NUCLEOTIDE SEQUENCE</scope>
</reference>
<sequence>VVAVRIAGSQMISGIERQRACYPRRSEEGPCLLQRIYFQLNPHACRVQPVQAEYSTLTDYLNTEFLNHL</sequence>
<gene>
    <name evidence="1" type="ORF">METZ01_LOCUS325835</name>
</gene>
<organism evidence="1">
    <name type="scientific">marine metagenome</name>
    <dbReference type="NCBI Taxonomy" id="408172"/>
    <lineage>
        <taxon>unclassified sequences</taxon>
        <taxon>metagenomes</taxon>
        <taxon>ecological metagenomes</taxon>
    </lineage>
</organism>
<evidence type="ECO:0000313" key="1">
    <source>
        <dbReference type="EMBL" id="SVC72981.1"/>
    </source>
</evidence>
<dbReference type="AlphaFoldDB" id="A0A382PLZ9"/>